<reference evidence="2" key="1">
    <citation type="journal article" date="2020" name="Stud. Mycol.">
        <title>101 Dothideomycetes genomes: a test case for predicting lifestyles and emergence of pathogens.</title>
        <authorList>
            <person name="Haridas S."/>
            <person name="Albert R."/>
            <person name="Binder M."/>
            <person name="Bloem J."/>
            <person name="Labutti K."/>
            <person name="Salamov A."/>
            <person name="Andreopoulos B."/>
            <person name="Baker S."/>
            <person name="Barry K."/>
            <person name="Bills G."/>
            <person name="Bluhm B."/>
            <person name="Cannon C."/>
            <person name="Castanera R."/>
            <person name="Culley D."/>
            <person name="Daum C."/>
            <person name="Ezra D."/>
            <person name="Gonzalez J."/>
            <person name="Henrissat B."/>
            <person name="Kuo A."/>
            <person name="Liang C."/>
            <person name="Lipzen A."/>
            <person name="Lutzoni F."/>
            <person name="Magnuson J."/>
            <person name="Mondo S."/>
            <person name="Nolan M."/>
            <person name="Ohm R."/>
            <person name="Pangilinan J."/>
            <person name="Park H.-J."/>
            <person name="Ramirez L."/>
            <person name="Alfaro M."/>
            <person name="Sun H."/>
            <person name="Tritt A."/>
            <person name="Yoshinaga Y."/>
            <person name="Zwiers L.-H."/>
            <person name="Turgeon B."/>
            <person name="Goodwin S."/>
            <person name="Spatafora J."/>
            <person name="Crous P."/>
            <person name="Grigoriev I."/>
        </authorList>
    </citation>
    <scope>NUCLEOTIDE SEQUENCE</scope>
    <source>
        <strain evidence="2">CBS 122681</strain>
    </source>
</reference>
<keyword evidence="3" id="KW-1185">Reference proteome</keyword>
<feature type="compositionally biased region" description="Polar residues" evidence="1">
    <location>
        <begin position="243"/>
        <end position="254"/>
    </location>
</feature>
<name>A0A6A6SK99_9PLEO</name>
<dbReference type="EMBL" id="MU004564">
    <property type="protein sequence ID" value="KAF2648020.1"/>
    <property type="molecule type" value="Genomic_DNA"/>
</dbReference>
<feature type="region of interest" description="Disordered" evidence="1">
    <location>
        <begin position="147"/>
        <end position="254"/>
    </location>
</feature>
<evidence type="ECO:0000313" key="3">
    <source>
        <dbReference type="Proteomes" id="UP000799324"/>
    </source>
</evidence>
<gene>
    <name evidence="2" type="ORF">K491DRAFT_685051</name>
</gene>
<feature type="non-terminal residue" evidence="2">
    <location>
        <position position="1"/>
    </location>
</feature>
<evidence type="ECO:0000256" key="1">
    <source>
        <dbReference type="SAM" id="MobiDB-lite"/>
    </source>
</evidence>
<dbReference type="AlphaFoldDB" id="A0A6A6SK99"/>
<sequence>KFSTYSNRKKGKKKVVYRDFNRVLVKGNRLPILTTYLSIISSSNLRQQQMEFVQRWQADAAAQGTISAPPPPSFAGFGASVDVDRETVRDFVPSTPRGSPAAMFGAGAPSVAPSVAQRSQSGMTDAFGGMQVNESSEEKCARLEAEVRRLQSQQQTRPAMFGQVPALSGQNPLGTIHEEESRSTTTDQVVRPGAAEQVAKSGAADQAATSGVADQVTDPGTDGAGPVPMQDVISGSEAATPVAGTQVQPSPATY</sequence>
<evidence type="ECO:0000313" key="2">
    <source>
        <dbReference type="EMBL" id="KAF2648020.1"/>
    </source>
</evidence>
<protein>
    <submittedName>
        <fullName evidence="2">Uncharacterized protein</fullName>
    </submittedName>
</protein>
<dbReference type="Proteomes" id="UP000799324">
    <property type="component" value="Unassembled WGS sequence"/>
</dbReference>
<proteinExistence type="predicted"/>
<organism evidence="2 3">
    <name type="scientific">Lophiostoma macrostomum CBS 122681</name>
    <dbReference type="NCBI Taxonomy" id="1314788"/>
    <lineage>
        <taxon>Eukaryota</taxon>
        <taxon>Fungi</taxon>
        <taxon>Dikarya</taxon>
        <taxon>Ascomycota</taxon>
        <taxon>Pezizomycotina</taxon>
        <taxon>Dothideomycetes</taxon>
        <taxon>Pleosporomycetidae</taxon>
        <taxon>Pleosporales</taxon>
        <taxon>Lophiostomataceae</taxon>
        <taxon>Lophiostoma</taxon>
    </lineage>
</organism>
<accession>A0A6A6SK99</accession>